<gene>
    <name evidence="1" type="ORF">KSP40_PGU021246</name>
</gene>
<comment type="caution">
    <text evidence="1">The sequence shown here is derived from an EMBL/GenBank/DDBJ whole genome shotgun (WGS) entry which is preliminary data.</text>
</comment>
<dbReference type="EMBL" id="JBBWWR010000012">
    <property type="protein sequence ID" value="KAK8958711.1"/>
    <property type="molecule type" value="Genomic_DNA"/>
</dbReference>
<evidence type="ECO:0000313" key="2">
    <source>
        <dbReference type="Proteomes" id="UP001412067"/>
    </source>
</evidence>
<reference evidence="1 2" key="1">
    <citation type="journal article" date="2022" name="Nat. Plants">
        <title>Genomes of leafy and leafless Platanthera orchids illuminate the evolution of mycoheterotrophy.</title>
        <authorList>
            <person name="Li M.H."/>
            <person name="Liu K.W."/>
            <person name="Li Z."/>
            <person name="Lu H.C."/>
            <person name="Ye Q.L."/>
            <person name="Zhang D."/>
            <person name="Wang J.Y."/>
            <person name="Li Y.F."/>
            <person name="Zhong Z.M."/>
            <person name="Liu X."/>
            <person name="Yu X."/>
            <person name="Liu D.K."/>
            <person name="Tu X.D."/>
            <person name="Liu B."/>
            <person name="Hao Y."/>
            <person name="Liao X.Y."/>
            <person name="Jiang Y.T."/>
            <person name="Sun W.H."/>
            <person name="Chen J."/>
            <person name="Chen Y.Q."/>
            <person name="Ai Y."/>
            <person name="Zhai J.W."/>
            <person name="Wu S.S."/>
            <person name="Zhou Z."/>
            <person name="Hsiao Y.Y."/>
            <person name="Wu W.L."/>
            <person name="Chen Y.Y."/>
            <person name="Lin Y.F."/>
            <person name="Hsu J.L."/>
            <person name="Li C.Y."/>
            <person name="Wang Z.W."/>
            <person name="Zhao X."/>
            <person name="Zhong W.Y."/>
            <person name="Ma X.K."/>
            <person name="Ma L."/>
            <person name="Huang J."/>
            <person name="Chen G.Z."/>
            <person name="Huang M.Z."/>
            <person name="Huang L."/>
            <person name="Peng D.H."/>
            <person name="Luo Y.B."/>
            <person name="Zou S.Q."/>
            <person name="Chen S.P."/>
            <person name="Lan S."/>
            <person name="Tsai W.C."/>
            <person name="Van de Peer Y."/>
            <person name="Liu Z.J."/>
        </authorList>
    </citation>
    <scope>NUCLEOTIDE SEQUENCE [LARGE SCALE GENOMIC DNA]</scope>
    <source>
        <strain evidence="1">Lor288</strain>
    </source>
</reference>
<dbReference type="Proteomes" id="UP001412067">
    <property type="component" value="Unassembled WGS sequence"/>
</dbReference>
<protein>
    <submittedName>
        <fullName evidence="1">Uncharacterized protein</fullName>
    </submittedName>
</protein>
<proteinExistence type="predicted"/>
<evidence type="ECO:0000313" key="1">
    <source>
        <dbReference type="EMBL" id="KAK8958711.1"/>
    </source>
</evidence>
<organism evidence="1 2">
    <name type="scientific">Platanthera guangdongensis</name>
    <dbReference type="NCBI Taxonomy" id="2320717"/>
    <lineage>
        <taxon>Eukaryota</taxon>
        <taxon>Viridiplantae</taxon>
        <taxon>Streptophyta</taxon>
        <taxon>Embryophyta</taxon>
        <taxon>Tracheophyta</taxon>
        <taxon>Spermatophyta</taxon>
        <taxon>Magnoliopsida</taxon>
        <taxon>Liliopsida</taxon>
        <taxon>Asparagales</taxon>
        <taxon>Orchidaceae</taxon>
        <taxon>Orchidoideae</taxon>
        <taxon>Orchideae</taxon>
        <taxon>Orchidinae</taxon>
        <taxon>Platanthera</taxon>
    </lineage>
</organism>
<accession>A0ABR2M445</accession>
<name>A0ABR2M445_9ASPA</name>
<keyword evidence="2" id="KW-1185">Reference proteome</keyword>
<sequence length="72" mass="8498">MINRNRVFDYIQVIELSSSAFGHLLDFAALVKYLLLGNYHFQYSLVVILLAEPLGQIWGREFRFMEFLGREK</sequence>